<protein>
    <recommendedName>
        <fullName evidence="1">Ig-like domain-containing protein</fullName>
    </recommendedName>
</protein>
<dbReference type="Pfam" id="PF00047">
    <property type="entry name" value="ig"/>
    <property type="match status" value="1"/>
</dbReference>
<gene>
    <name evidence="2" type="ORF">BDFB_013504</name>
</gene>
<proteinExistence type="predicted"/>
<dbReference type="EMBL" id="QDEB01060969">
    <property type="protein sequence ID" value="RZC36537.1"/>
    <property type="molecule type" value="Genomic_DNA"/>
</dbReference>
<evidence type="ECO:0000313" key="2">
    <source>
        <dbReference type="EMBL" id="RZC36537.1"/>
    </source>
</evidence>
<dbReference type="InterPro" id="IPR013151">
    <property type="entry name" value="Immunoglobulin_dom"/>
</dbReference>
<dbReference type="FunFam" id="2.60.40.10:FF:000437">
    <property type="entry name" value="Beat-IIIc, isoform A"/>
    <property type="match status" value="1"/>
</dbReference>
<accession>A0A482VWC7</accession>
<dbReference type="OrthoDB" id="196393at2759"/>
<feature type="non-terminal residue" evidence="2">
    <location>
        <position position="1"/>
    </location>
</feature>
<dbReference type="SUPFAM" id="SSF48726">
    <property type="entry name" value="Immunoglobulin"/>
    <property type="match status" value="1"/>
</dbReference>
<sequence>NSPNVPDVLALKDVVLTIRPKIVERSHQATLRCSYDLEGASLYYVKWYRGIKEFYRYTLTEHPPTKVFPTAGINVDVNLSNSTQVVLTDIDFQLSGNFSCEVTTAEEPASTGTDVESMLVV</sequence>
<dbReference type="InterPro" id="IPR036179">
    <property type="entry name" value="Ig-like_dom_sf"/>
</dbReference>
<dbReference type="PROSITE" id="PS50835">
    <property type="entry name" value="IG_LIKE"/>
    <property type="match status" value="1"/>
</dbReference>
<reference evidence="2" key="1">
    <citation type="submission" date="2017-03" db="EMBL/GenBank/DDBJ databases">
        <title>Genome of the blue death feigning beetle - Asbolus verrucosus.</title>
        <authorList>
            <person name="Rider S.D."/>
        </authorList>
    </citation>
    <scope>NUCLEOTIDE SEQUENCE [LARGE SCALE GENOMIC DNA]</scope>
    <source>
        <strain evidence="2">Butters</strain>
        <tissue evidence="2">Head and leg muscle</tissue>
    </source>
</reference>
<keyword evidence="3" id="KW-1185">Reference proteome</keyword>
<dbReference type="InterPro" id="IPR013783">
    <property type="entry name" value="Ig-like_fold"/>
</dbReference>
<dbReference type="Gene3D" id="2.60.40.10">
    <property type="entry name" value="Immunoglobulins"/>
    <property type="match status" value="1"/>
</dbReference>
<feature type="domain" description="Ig-like" evidence="1">
    <location>
        <begin position="6"/>
        <end position="116"/>
    </location>
</feature>
<dbReference type="AlphaFoldDB" id="A0A482VWC7"/>
<organism evidence="2 3">
    <name type="scientific">Asbolus verrucosus</name>
    <name type="common">Desert ironclad beetle</name>
    <dbReference type="NCBI Taxonomy" id="1661398"/>
    <lineage>
        <taxon>Eukaryota</taxon>
        <taxon>Metazoa</taxon>
        <taxon>Ecdysozoa</taxon>
        <taxon>Arthropoda</taxon>
        <taxon>Hexapoda</taxon>
        <taxon>Insecta</taxon>
        <taxon>Pterygota</taxon>
        <taxon>Neoptera</taxon>
        <taxon>Endopterygota</taxon>
        <taxon>Coleoptera</taxon>
        <taxon>Polyphaga</taxon>
        <taxon>Cucujiformia</taxon>
        <taxon>Tenebrionidae</taxon>
        <taxon>Pimeliinae</taxon>
        <taxon>Asbolus</taxon>
    </lineage>
</organism>
<dbReference type="PANTHER" id="PTHR21261:SF6">
    <property type="entry name" value="BEATEN PATH IIA-RELATED"/>
    <property type="match status" value="1"/>
</dbReference>
<dbReference type="PANTHER" id="PTHR21261">
    <property type="entry name" value="BEAT PROTEIN"/>
    <property type="match status" value="1"/>
</dbReference>
<evidence type="ECO:0000313" key="3">
    <source>
        <dbReference type="Proteomes" id="UP000292052"/>
    </source>
</evidence>
<dbReference type="Proteomes" id="UP000292052">
    <property type="component" value="Unassembled WGS sequence"/>
</dbReference>
<comment type="caution">
    <text evidence="2">The sequence shown here is derived from an EMBL/GenBank/DDBJ whole genome shotgun (WGS) entry which is preliminary data.</text>
</comment>
<dbReference type="InterPro" id="IPR007110">
    <property type="entry name" value="Ig-like_dom"/>
</dbReference>
<feature type="non-terminal residue" evidence="2">
    <location>
        <position position="121"/>
    </location>
</feature>
<evidence type="ECO:0000259" key="1">
    <source>
        <dbReference type="PROSITE" id="PS50835"/>
    </source>
</evidence>
<dbReference type="STRING" id="1661398.A0A482VWC7"/>
<name>A0A482VWC7_ASBVE</name>